<evidence type="ECO:0000256" key="1">
    <source>
        <dbReference type="SAM" id="MobiDB-lite"/>
    </source>
</evidence>
<proteinExistence type="predicted"/>
<dbReference type="RefSeq" id="WP_272085117.1">
    <property type="nucleotide sequence ID" value="NZ_JAQNDL010000001.1"/>
</dbReference>
<keyword evidence="3" id="KW-1185">Reference proteome</keyword>
<comment type="caution">
    <text evidence="2">The sequence shown here is derived from an EMBL/GenBank/DDBJ whole genome shotgun (WGS) entry which is preliminary data.</text>
</comment>
<sequence length="119" mass="12130">MSIAVNTDDDGSGVGLVTVDEAVVAELRFAEGSAAWETADFSALGPAQAQAVAASIVQVWHEDAVIEAALIGAARGVGSWERRSLGPEQGSLPPSSRSGSSTNRSPSGTRAAEPPTRRA</sequence>
<evidence type="ECO:0000313" key="2">
    <source>
        <dbReference type="EMBL" id="MDC0716625.1"/>
    </source>
</evidence>
<dbReference type="Proteomes" id="UP001221686">
    <property type="component" value="Unassembled WGS sequence"/>
</dbReference>
<evidence type="ECO:0000313" key="3">
    <source>
        <dbReference type="Proteomes" id="UP001221686"/>
    </source>
</evidence>
<dbReference type="EMBL" id="JAQNDL010000001">
    <property type="protein sequence ID" value="MDC0716625.1"/>
    <property type="molecule type" value="Genomic_DNA"/>
</dbReference>
<protein>
    <submittedName>
        <fullName evidence="2">Uncharacterized protein</fullName>
    </submittedName>
</protein>
<name>A0ABT5DSM9_9BACT</name>
<reference evidence="2 3" key="1">
    <citation type="submission" date="2022-11" db="EMBL/GenBank/DDBJ databases">
        <title>Minimal conservation of predation-associated metabolite biosynthetic gene clusters underscores biosynthetic potential of Myxococcota including descriptions for ten novel species: Archangium lansinium sp. nov., Myxococcus landrumus sp. nov., Nannocystis bai.</title>
        <authorList>
            <person name="Ahearne A."/>
            <person name="Stevens C."/>
            <person name="Dowd S."/>
        </authorList>
    </citation>
    <scope>NUCLEOTIDE SEQUENCE [LARGE SCALE GENOMIC DNA]</scope>
    <source>
        <strain evidence="2 3">BB15-2</strain>
    </source>
</reference>
<accession>A0ABT5DSM9</accession>
<feature type="compositionally biased region" description="Low complexity" evidence="1">
    <location>
        <begin position="90"/>
        <end position="110"/>
    </location>
</feature>
<gene>
    <name evidence="2" type="ORF">POL25_06965</name>
</gene>
<feature type="region of interest" description="Disordered" evidence="1">
    <location>
        <begin position="79"/>
        <end position="119"/>
    </location>
</feature>
<organism evidence="2 3">
    <name type="scientific">Nannocystis bainbridge</name>
    <dbReference type="NCBI Taxonomy" id="2995303"/>
    <lineage>
        <taxon>Bacteria</taxon>
        <taxon>Pseudomonadati</taxon>
        <taxon>Myxococcota</taxon>
        <taxon>Polyangia</taxon>
        <taxon>Nannocystales</taxon>
        <taxon>Nannocystaceae</taxon>
        <taxon>Nannocystis</taxon>
    </lineage>
</organism>